<dbReference type="InterPro" id="IPR014803">
    <property type="entry name" value="DNA_repair_Nse5/Nse6"/>
</dbReference>
<gene>
    <name evidence="1" type="ORF">RI543_003058</name>
</gene>
<accession>A0AAN7WMV3</accession>
<organism evidence="1 2">
    <name type="scientific">Arxiozyma heterogenica</name>
    <dbReference type="NCBI Taxonomy" id="278026"/>
    <lineage>
        <taxon>Eukaryota</taxon>
        <taxon>Fungi</taxon>
        <taxon>Dikarya</taxon>
        <taxon>Ascomycota</taxon>
        <taxon>Saccharomycotina</taxon>
        <taxon>Saccharomycetes</taxon>
        <taxon>Saccharomycetales</taxon>
        <taxon>Saccharomycetaceae</taxon>
        <taxon>Arxiozyma</taxon>
    </lineage>
</organism>
<reference evidence="2" key="1">
    <citation type="submission" date="2023-07" db="EMBL/GenBank/DDBJ databases">
        <title>A draft genome of Kazachstania heterogenica Y-27499.</title>
        <authorList>
            <person name="Donic C."/>
            <person name="Kralova J.S."/>
            <person name="Fidel L."/>
            <person name="Ben-Dor S."/>
            <person name="Jung S."/>
        </authorList>
    </citation>
    <scope>NUCLEOTIDE SEQUENCE [LARGE SCALE GENOMIC DNA]</scope>
    <source>
        <strain evidence="2">Y27499</strain>
    </source>
</reference>
<evidence type="ECO:0000313" key="1">
    <source>
        <dbReference type="EMBL" id="KAK5779172.1"/>
    </source>
</evidence>
<dbReference type="AlphaFoldDB" id="A0AAN7WMV3"/>
<sequence>MVSCHKSTEYVIGKNIDGLPHYFVKLTKKRLSHFDVQNSMVLLNSYDNLLLFLESQLYESTIVNSTDSEGDTLTKSQGLPIPPFDVIMVLFTLVSISSHYLEPQLNQNNPYNITKIDLNKRATKILNMFIHILKDFNTDLYSQYDLELLRCQFFLALDLLTCRSRVLSHNRFIFHLNQDNNSSAMEEFLKNPYKSYVSFLDKKGKVFNNPLIYLIFNKRDKFLNFFLWSLANSLSSDVVLYTDAREIWIPLMNILLDLYDLRQKYFLKNEVIKMRKQLFVQQLMQSPLSQFFSFVNRIENFSLTLIEYIFVNCETTNNTNIDRDWVKPIFYKENEFVKGYVNRFKYNKQFQLQEAMKLRKKILSHCFQLLLALPPNHVMPLMKMKPEEILSHIAVFLQKFTDLDQFKAFFQIYDLQMELAFMPLVIEKTINKLTADLCPEPFDLVNRIISFTGFIDEWINVVEMYLMVSIGLVVENSQYISLRKVEICLYFLFEYFELIIHEDSIKKSSYMNKIINILTEYQTKVYFLKRKFTNDNLKEPTGFDLIIEKYV</sequence>
<name>A0AAN7WMV3_9SACH</name>
<protein>
    <submittedName>
        <fullName evidence="1">Uncharacterized protein</fullName>
    </submittedName>
</protein>
<dbReference type="EMBL" id="JAWIZZ010000047">
    <property type="protein sequence ID" value="KAK5779172.1"/>
    <property type="molecule type" value="Genomic_DNA"/>
</dbReference>
<dbReference type="Proteomes" id="UP001306508">
    <property type="component" value="Unassembled WGS sequence"/>
</dbReference>
<evidence type="ECO:0000313" key="2">
    <source>
        <dbReference type="Proteomes" id="UP001306508"/>
    </source>
</evidence>
<keyword evidence="2" id="KW-1185">Reference proteome</keyword>
<comment type="caution">
    <text evidence="1">The sequence shown here is derived from an EMBL/GenBank/DDBJ whole genome shotgun (WGS) entry which is preliminary data.</text>
</comment>
<dbReference type="Pfam" id="PF08691">
    <property type="entry name" value="Nse5"/>
    <property type="match status" value="1"/>
</dbReference>
<proteinExistence type="predicted"/>